<dbReference type="EMBL" id="CP070617">
    <property type="protein sequence ID" value="QSE87931.1"/>
    <property type="molecule type" value="Genomic_DNA"/>
</dbReference>
<keyword evidence="2" id="KW-0614">Plasmid</keyword>
<proteinExistence type="predicted"/>
<keyword evidence="3" id="KW-1185">Reference proteome</keyword>
<reference evidence="2 3" key="2">
    <citation type="journal article" date="2022" name="Arch. Microbiol.">
        <title>Rhodococcus pseudokoreensis sp. nov. isolated from the rhizosphere of young M26 apple rootstocks.</title>
        <authorList>
            <person name="Kampfer P."/>
            <person name="Glaeser S.P."/>
            <person name="Blom J."/>
            <person name="Wolf J."/>
            <person name="Benning S."/>
            <person name="Schloter M."/>
            <person name="Neumann-Schaal M."/>
        </authorList>
    </citation>
    <scope>NUCLEOTIDE SEQUENCE [LARGE SCALE GENOMIC DNA]</scope>
    <source>
        <strain evidence="2 3">R79</strain>
    </source>
</reference>
<protein>
    <submittedName>
        <fullName evidence="2">Uncharacterized protein</fullName>
    </submittedName>
</protein>
<evidence type="ECO:0000256" key="1">
    <source>
        <dbReference type="SAM" id="MobiDB-lite"/>
    </source>
</evidence>
<gene>
    <name evidence="2" type="ORF">JWS13_04265</name>
</gene>
<name>A0A974VZ67_9NOCA</name>
<feature type="region of interest" description="Disordered" evidence="1">
    <location>
        <begin position="67"/>
        <end position="98"/>
    </location>
</feature>
<evidence type="ECO:0000313" key="2">
    <source>
        <dbReference type="EMBL" id="QSE87931.1"/>
    </source>
</evidence>
<dbReference type="RefSeq" id="WP_206004691.1">
    <property type="nucleotide sequence ID" value="NZ_CP070617.1"/>
</dbReference>
<organism evidence="2 3">
    <name type="scientific">Rhodococcus pseudokoreensis</name>
    <dbReference type="NCBI Taxonomy" id="2811421"/>
    <lineage>
        <taxon>Bacteria</taxon>
        <taxon>Bacillati</taxon>
        <taxon>Actinomycetota</taxon>
        <taxon>Actinomycetes</taxon>
        <taxon>Mycobacteriales</taxon>
        <taxon>Nocardiaceae</taxon>
        <taxon>Rhodococcus</taxon>
    </lineage>
</organism>
<dbReference type="Proteomes" id="UP000662986">
    <property type="component" value="Plasmid unnamed2"/>
</dbReference>
<accession>A0A974VZ67</accession>
<sequence length="98" mass="10201">MFDGVEVVVDRFTGRLAWVSGEGRGSGEGAGPLAFCVVAAAGRVLTKPNQTWGCDNGGAGVVECVSGAGHGKKDGVREGTSVRPFRRHRREQSRSSVG</sequence>
<evidence type="ECO:0000313" key="3">
    <source>
        <dbReference type="Proteomes" id="UP000662986"/>
    </source>
</evidence>
<geneLocation type="plasmid" evidence="2 3">
    <name>unnamed2</name>
</geneLocation>
<reference evidence="2 3" key="1">
    <citation type="journal article" date="2021" name="Microbiol. Resour. Announc.">
        <title>Complete Genome Sequences of Two Rhodococcus sp. Strains with Large and Linear Chromosomes, Isolated from Apple Rhizosphere.</title>
        <authorList>
            <person name="Benning S."/>
            <person name="Brugnone N."/>
            <person name="Siani R."/>
            <person name="Kublik S."/>
            <person name="Schloter M."/>
            <person name="Rad V."/>
        </authorList>
    </citation>
    <scope>NUCLEOTIDE SEQUENCE [LARGE SCALE GENOMIC DNA]</scope>
    <source>
        <strain evidence="2 3">R79</strain>
    </source>
</reference>